<dbReference type="GO" id="GO:0016791">
    <property type="term" value="F:phosphatase activity"/>
    <property type="evidence" value="ECO:0007669"/>
    <property type="project" value="TreeGrafter"/>
</dbReference>
<dbReference type="PROSITE" id="PS50110">
    <property type="entry name" value="RESPONSE_REGULATORY"/>
    <property type="match status" value="1"/>
</dbReference>
<dbReference type="InterPro" id="IPR001932">
    <property type="entry name" value="PPM-type_phosphatase-like_dom"/>
</dbReference>
<dbReference type="PATRIC" id="fig|1088721.3.peg.860"/>
<protein>
    <submittedName>
        <fullName evidence="4">Response regulator receiver modulated serine phosphatase</fullName>
    </submittedName>
</protein>
<dbReference type="GO" id="GO:0000160">
    <property type="term" value="P:phosphorelay signal transduction system"/>
    <property type="evidence" value="ECO:0007669"/>
    <property type="project" value="InterPro"/>
</dbReference>
<dbReference type="Gene3D" id="3.40.50.2300">
    <property type="match status" value="1"/>
</dbReference>
<keyword evidence="2" id="KW-0597">Phosphoprotein</keyword>
<dbReference type="Proteomes" id="UP000004030">
    <property type="component" value="Unassembled WGS sequence"/>
</dbReference>
<evidence type="ECO:0000259" key="3">
    <source>
        <dbReference type="PROSITE" id="PS50110"/>
    </source>
</evidence>
<dbReference type="eggNOG" id="COG3706">
    <property type="taxonomic scope" value="Bacteria"/>
</dbReference>
<dbReference type="eggNOG" id="COG2208">
    <property type="taxonomic scope" value="Bacteria"/>
</dbReference>
<dbReference type="InterPro" id="IPR011006">
    <property type="entry name" value="CheY-like_superfamily"/>
</dbReference>
<dbReference type="EMBL" id="AGFM01000009">
    <property type="protein sequence ID" value="EHJ62272.1"/>
    <property type="molecule type" value="Genomic_DNA"/>
</dbReference>
<dbReference type="SMART" id="SM00448">
    <property type="entry name" value="REC"/>
    <property type="match status" value="1"/>
</dbReference>
<evidence type="ECO:0000256" key="1">
    <source>
        <dbReference type="ARBA" id="ARBA00022801"/>
    </source>
</evidence>
<reference evidence="4 5" key="1">
    <citation type="journal article" date="2012" name="J. Bacteriol.">
        <title>Genome sequence of benzo(a)pyrene-degrading bacterium Novosphingobium pentaromativorans US6-1.</title>
        <authorList>
            <person name="Luo Y.R."/>
            <person name="Kang S.G."/>
            <person name="Kim S.J."/>
            <person name="Kim M.R."/>
            <person name="Li N."/>
            <person name="Lee J.H."/>
            <person name="Kwon K.K."/>
        </authorList>
    </citation>
    <scope>NUCLEOTIDE SEQUENCE [LARGE SCALE GENOMIC DNA]</scope>
    <source>
        <strain evidence="4 5">US6-1</strain>
    </source>
</reference>
<keyword evidence="1" id="KW-0378">Hydrolase</keyword>
<dbReference type="PANTHER" id="PTHR43156">
    <property type="entry name" value="STAGE II SPORULATION PROTEIN E-RELATED"/>
    <property type="match status" value="1"/>
</dbReference>
<gene>
    <name evidence="4" type="ORF">NSU_0869</name>
</gene>
<proteinExistence type="predicted"/>
<evidence type="ECO:0000313" key="5">
    <source>
        <dbReference type="Proteomes" id="UP000004030"/>
    </source>
</evidence>
<evidence type="ECO:0000256" key="2">
    <source>
        <dbReference type="PROSITE-ProRule" id="PRU00169"/>
    </source>
</evidence>
<dbReference type="RefSeq" id="WP_007011784.1">
    <property type="nucleotide sequence ID" value="NZ_AGFM01000009.1"/>
</dbReference>
<comment type="caution">
    <text evidence="4">The sequence shown here is derived from an EMBL/GenBank/DDBJ whole genome shotgun (WGS) entry which is preliminary data.</text>
</comment>
<dbReference type="PANTHER" id="PTHR43156:SF2">
    <property type="entry name" value="STAGE II SPORULATION PROTEIN E"/>
    <property type="match status" value="1"/>
</dbReference>
<name>G6E948_9SPHN</name>
<dbReference type="STRING" id="1088721.JI59_15745"/>
<dbReference type="CDD" id="cd17546">
    <property type="entry name" value="REC_hyHK_CKI1_RcsC-like"/>
    <property type="match status" value="1"/>
</dbReference>
<dbReference type="SMART" id="SM00331">
    <property type="entry name" value="PP2C_SIG"/>
    <property type="match status" value="1"/>
</dbReference>
<dbReference type="SUPFAM" id="SSF52172">
    <property type="entry name" value="CheY-like"/>
    <property type="match status" value="1"/>
</dbReference>
<dbReference type="AlphaFoldDB" id="G6E948"/>
<dbReference type="InterPro" id="IPR001789">
    <property type="entry name" value="Sig_transdc_resp-reg_receiver"/>
</dbReference>
<accession>G6E948</accession>
<feature type="domain" description="Response regulatory" evidence="3">
    <location>
        <begin position="14"/>
        <end position="131"/>
    </location>
</feature>
<dbReference type="Pfam" id="PF07228">
    <property type="entry name" value="SpoIIE"/>
    <property type="match status" value="1"/>
</dbReference>
<dbReference type="InterPro" id="IPR052016">
    <property type="entry name" value="Bact_Sigma-Reg"/>
</dbReference>
<dbReference type="Gene3D" id="3.60.40.10">
    <property type="entry name" value="PPM-type phosphatase domain"/>
    <property type="match status" value="1"/>
</dbReference>
<organism evidence="4 5">
    <name type="scientific">Novosphingobium pentaromativorans US6-1</name>
    <dbReference type="NCBI Taxonomy" id="1088721"/>
    <lineage>
        <taxon>Bacteria</taxon>
        <taxon>Pseudomonadati</taxon>
        <taxon>Pseudomonadota</taxon>
        <taxon>Alphaproteobacteria</taxon>
        <taxon>Sphingomonadales</taxon>
        <taxon>Sphingomonadaceae</taxon>
        <taxon>Novosphingobium</taxon>
    </lineage>
</organism>
<evidence type="ECO:0000313" key="4">
    <source>
        <dbReference type="EMBL" id="EHJ62272.1"/>
    </source>
</evidence>
<keyword evidence="5" id="KW-1185">Reference proteome</keyword>
<feature type="modified residue" description="4-aspartylphosphate" evidence="2">
    <location>
        <position position="63"/>
    </location>
</feature>
<dbReference type="SUPFAM" id="SSF81606">
    <property type="entry name" value="PP2C-like"/>
    <property type="match status" value="1"/>
</dbReference>
<sequence>MQNFQPSLVRYHLEVLVVDDDDLMSDVLTVHLEALGCNVACAASAEEALALLARKPVDLLVTDWQMPGMDGMDLVRHVRAGRSEDSYLHVVMFTARNDELVIRRAMEAGVDDFLFKPFEQVQLELALQGAQRNRLLHRRLQRRNSLLEVAHRRTREALDRVRADLDAATALHARLLPAEGLVGALNFRHLYRPAAMLGGDSIGVSPLREGGALFFLIDVCGHGVPAALDSFHLHHRIKQLRPKSPADLVQSLEAINREILDRGDESYATIACGIVRPEREECWMVCAGHPRPLIAIGDEVLIPEVEYGMPVGWFADASWKPTRFAFPPGARLVLYSDGVTECSNSAGEQFGVERLVRTLASNAGKRIRNFVGELERGMLARRSSAGFEDDISLLVIENKILEIQSA</sequence>
<dbReference type="InterPro" id="IPR036457">
    <property type="entry name" value="PPM-type-like_dom_sf"/>
</dbReference>
<dbReference type="Pfam" id="PF00072">
    <property type="entry name" value="Response_reg"/>
    <property type="match status" value="1"/>
</dbReference>